<dbReference type="RefSeq" id="XP_002668471.1">
    <property type="nucleotide sequence ID" value="XM_002668425.1"/>
</dbReference>
<reference evidence="2 3" key="1">
    <citation type="journal article" date="2010" name="Cell">
        <title>The genome of Naegleria gruberi illuminates early eukaryotic versatility.</title>
        <authorList>
            <person name="Fritz-Laylin L.K."/>
            <person name="Prochnik S.E."/>
            <person name="Ginger M.L."/>
            <person name="Dacks J.B."/>
            <person name="Carpenter M.L."/>
            <person name="Field M.C."/>
            <person name="Kuo A."/>
            <person name="Paredez A."/>
            <person name="Chapman J."/>
            <person name="Pham J."/>
            <person name="Shu S."/>
            <person name="Neupane R."/>
            <person name="Cipriano M."/>
            <person name="Mancuso J."/>
            <person name="Tu H."/>
            <person name="Salamov A."/>
            <person name="Lindquist E."/>
            <person name="Shapiro H."/>
            <person name="Lucas S."/>
            <person name="Grigoriev I.V."/>
            <person name="Cande W.Z."/>
            <person name="Fulton C."/>
            <person name="Rokhsar D.S."/>
            <person name="Dawson S.C."/>
        </authorList>
    </citation>
    <scope>NUCLEOTIDE SEQUENCE [LARGE SCALE GENOMIC DNA]</scope>
    <source>
        <strain evidence="2 3">NEG-M</strain>
    </source>
</reference>
<dbReference type="GO" id="GO:0003779">
    <property type="term" value="F:actin binding"/>
    <property type="evidence" value="ECO:0007669"/>
    <property type="project" value="InterPro"/>
</dbReference>
<gene>
    <name evidence="2" type="ORF">NAEGRDRAFT_54778</name>
</gene>
<accession>D2W5C2</accession>
<dbReference type="OrthoDB" id="10249556at2759"/>
<dbReference type="VEuPathDB" id="AmoebaDB:NAEGRDRAFT_54778"/>
<keyword evidence="3" id="KW-1185">Reference proteome</keyword>
<dbReference type="SUPFAM" id="SSF55770">
    <property type="entry name" value="Profilin (actin-binding protein)"/>
    <property type="match status" value="1"/>
</dbReference>
<dbReference type="OMA" id="TTIVVWG"/>
<dbReference type="InterPro" id="IPR036140">
    <property type="entry name" value="PFN_sf"/>
</dbReference>
<feature type="chain" id="PRO_5003038135" evidence="1">
    <location>
        <begin position="26"/>
        <end position="137"/>
    </location>
</feature>
<dbReference type="Pfam" id="PF00235">
    <property type="entry name" value="Profilin"/>
    <property type="match status" value="1"/>
</dbReference>
<keyword evidence="1" id="KW-0732">Signal</keyword>
<protein>
    <submittedName>
        <fullName evidence="2">Predicted protein</fullName>
    </submittedName>
</protein>
<name>D2W5C2_NAEGR</name>
<dbReference type="InParanoid" id="D2W5C2"/>
<dbReference type="AlphaFoldDB" id="D2W5C2"/>
<evidence type="ECO:0000256" key="1">
    <source>
        <dbReference type="SAM" id="SignalP"/>
    </source>
</evidence>
<evidence type="ECO:0000313" key="3">
    <source>
        <dbReference type="Proteomes" id="UP000006671"/>
    </source>
</evidence>
<dbReference type="EMBL" id="GG739050">
    <property type="protein sequence ID" value="EFC35727.1"/>
    <property type="molecule type" value="Genomic_DNA"/>
</dbReference>
<feature type="signal peptide" evidence="1">
    <location>
        <begin position="1"/>
        <end position="25"/>
    </location>
</feature>
<dbReference type="KEGG" id="ngr:NAEGRDRAFT_54778"/>
<sequence length="137" mass="14030">MASLPWTAWVQGALLAPLAQSGASAVLLMGADGSMWGLAGQWNVSAQEAATLANAIKTSAGAPISCTLGGVKFMGMRADDSEFVSNSTQKTCVCGHMLKKTTIVVWGALDHARNINAAVSKVAEALAQDPSVASLLN</sequence>
<evidence type="ECO:0000313" key="2">
    <source>
        <dbReference type="EMBL" id="EFC35727.1"/>
    </source>
</evidence>
<organism evidence="3">
    <name type="scientific">Naegleria gruberi</name>
    <name type="common">Amoeba</name>
    <dbReference type="NCBI Taxonomy" id="5762"/>
    <lineage>
        <taxon>Eukaryota</taxon>
        <taxon>Discoba</taxon>
        <taxon>Heterolobosea</taxon>
        <taxon>Tetramitia</taxon>
        <taxon>Eutetramitia</taxon>
        <taxon>Vahlkampfiidae</taxon>
        <taxon>Naegleria</taxon>
    </lineage>
</organism>
<dbReference type="Proteomes" id="UP000006671">
    <property type="component" value="Unassembled WGS sequence"/>
</dbReference>
<dbReference type="FunCoup" id="D2W5C2">
    <property type="interactions" value="145"/>
</dbReference>
<dbReference type="Gene3D" id="3.30.450.30">
    <property type="entry name" value="Dynein light chain 2a, cytoplasmic"/>
    <property type="match status" value="1"/>
</dbReference>
<dbReference type="InterPro" id="IPR048278">
    <property type="entry name" value="PFN"/>
</dbReference>
<dbReference type="GeneID" id="8861858"/>
<proteinExistence type="predicted"/>